<dbReference type="GO" id="GO:0005783">
    <property type="term" value="C:endoplasmic reticulum"/>
    <property type="evidence" value="ECO:0007669"/>
    <property type="project" value="TreeGrafter"/>
</dbReference>
<evidence type="ECO:0000256" key="4">
    <source>
        <dbReference type="SAM" id="SignalP"/>
    </source>
</evidence>
<evidence type="ECO:0000313" key="7">
    <source>
        <dbReference type="Proteomes" id="UP001213623"/>
    </source>
</evidence>
<accession>A0AAF0EP88</accession>
<dbReference type="PROSITE" id="PS51352">
    <property type="entry name" value="THIOREDOXIN_2"/>
    <property type="match status" value="2"/>
</dbReference>
<keyword evidence="3" id="KW-0472">Membrane</keyword>
<proteinExistence type="inferred from homology"/>
<protein>
    <submittedName>
        <fullName evidence="6">Protein disulfide-isomerase</fullName>
        <ecNumber evidence="6">5.3.4.1</ecNumber>
    </submittedName>
</protein>
<feature type="domain" description="Thioredoxin" evidence="5">
    <location>
        <begin position="16"/>
        <end position="140"/>
    </location>
</feature>
<dbReference type="EMBL" id="CP119892">
    <property type="protein sequence ID" value="WFD25697.1"/>
    <property type="molecule type" value="Genomic_DNA"/>
</dbReference>
<evidence type="ECO:0000256" key="3">
    <source>
        <dbReference type="SAM" id="Phobius"/>
    </source>
</evidence>
<dbReference type="AlphaFoldDB" id="A0AAF0EP88"/>
<dbReference type="InterPro" id="IPR013766">
    <property type="entry name" value="Thioredoxin_domain"/>
</dbReference>
<name>A0AAF0EP88_9BASI</name>
<dbReference type="GO" id="GO:0006457">
    <property type="term" value="P:protein folding"/>
    <property type="evidence" value="ECO:0007669"/>
    <property type="project" value="TreeGrafter"/>
</dbReference>
<organism evidence="6 7">
    <name type="scientific">Malassezia nana</name>
    <dbReference type="NCBI Taxonomy" id="180528"/>
    <lineage>
        <taxon>Eukaryota</taxon>
        <taxon>Fungi</taxon>
        <taxon>Dikarya</taxon>
        <taxon>Basidiomycota</taxon>
        <taxon>Ustilaginomycotina</taxon>
        <taxon>Malasseziomycetes</taxon>
        <taxon>Malasseziales</taxon>
        <taxon>Malasseziaceae</taxon>
        <taxon>Malassezia</taxon>
    </lineage>
</organism>
<dbReference type="PANTHER" id="PTHR45672:SF3">
    <property type="entry name" value="THIOREDOXIN DOMAIN-CONTAINING PROTEIN 5"/>
    <property type="match status" value="1"/>
</dbReference>
<reference evidence="6" key="1">
    <citation type="submission" date="2023-03" db="EMBL/GenBank/DDBJ databases">
        <title>Mating type loci evolution in Malassezia.</title>
        <authorList>
            <person name="Coelho M.A."/>
        </authorList>
    </citation>
    <scope>NUCLEOTIDE SEQUENCE</scope>
    <source>
        <strain evidence="6">CBS 9557</strain>
    </source>
</reference>
<keyword evidence="3" id="KW-1133">Transmembrane helix</keyword>
<comment type="similarity">
    <text evidence="1">Belongs to the protein disulfide isomerase family.</text>
</comment>
<keyword evidence="2 4" id="KW-0732">Signal</keyword>
<keyword evidence="7" id="KW-1185">Reference proteome</keyword>
<dbReference type="SUPFAM" id="SSF52833">
    <property type="entry name" value="Thioredoxin-like"/>
    <property type="match status" value="2"/>
</dbReference>
<gene>
    <name evidence="6" type="ORF">MNAN1_000663</name>
</gene>
<evidence type="ECO:0000256" key="1">
    <source>
        <dbReference type="ARBA" id="ARBA00006347"/>
    </source>
</evidence>
<dbReference type="EC" id="5.3.4.1" evidence="6"/>
<dbReference type="GO" id="GO:0003756">
    <property type="term" value="F:protein disulfide isomerase activity"/>
    <property type="evidence" value="ECO:0007669"/>
    <property type="project" value="UniProtKB-EC"/>
</dbReference>
<feature type="transmembrane region" description="Helical" evidence="3">
    <location>
        <begin position="563"/>
        <end position="582"/>
    </location>
</feature>
<dbReference type="InterPro" id="IPR036249">
    <property type="entry name" value="Thioredoxin-like_sf"/>
</dbReference>
<feature type="domain" description="Thioredoxin" evidence="5">
    <location>
        <begin position="145"/>
        <end position="308"/>
    </location>
</feature>
<evidence type="ECO:0000313" key="6">
    <source>
        <dbReference type="EMBL" id="WFD25697.1"/>
    </source>
</evidence>
<evidence type="ECO:0000259" key="5">
    <source>
        <dbReference type="PROSITE" id="PS51352"/>
    </source>
</evidence>
<dbReference type="CDD" id="cd02961">
    <property type="entry name" value="PDI_a_family"/>
    <property type="match status" value="2"/>
</dbReference>
<dbReference type="InterPro" id="IPR051063">
    <property type="entry name" value="PDI"/>
</dbReference>
<dbReference type="PANTHER" id="PTHR45672">
    <property type="entry name" value="PROTEIN DISULFIDE-ISOMERASE C17H9.14C-RELATED"/>
    <property type="match status" value="1"/>
</dbReference>
<dbReference type="Gene3D" id="3.40.30.10">
    <property type="entry name" value="Glutaredoxin"/>
    <property type="match status" value="2"/>
</dbReference>
<dbReference type="Proteomes" id="UP001213623">
    <property type="component" value="Chromosome 1"/>
</dbReference>
<feature type="chain" id="PRO_5042204304" evidence="4">
    <location>
        <begin position="20"/>
        <end position="603"/>
    </location>
</feature>
<feature type="signal peptide" evidence="4">
    <location>
        <begin position="1"/>
        <end position="19"/>
    </location>
</feature>
<keyword evidence="6" id="KW-0413">Isomerase</keyword>
<sequence length="603" mass="66790">MLVWQFVFFFAWIFVHVQGLPIIDVFGEGVTLTASNFSLTSHGAWLVEFFSPSCPHCRNFAPTWNKATKDLEPLRDDKEAPYTLARVNCIEWMDLCLEQKVDFFPDAKQYFDGQLDIADVLRLTGHDAEKIEAFVKEQQKAYRSKKLGLPASSATTPTNDAVSTSVSSLPAVETFASSQNTSSHATSNLAPLSSLTEFGTAPLETIDRLDAYLGPDVGQGPSFVKFYSPSCPHCNAMAAAYMEAAKVMEGQVNPIAVNCLKYMDVCTKYGINGWPTMHLYKNGTKTDYPMHGPRTKELFLAFLREQGVLHIIETVNAAFLDTALARQKYSVLYYMPGSASERSMIEEVRMSVSSPMAFFVSDDPAIAPRIMGGGPSLFVFQGALSNLVASLPLSSVAGQLHNTAVSAIAQWLDLQAQPSVVELSASGLDSAFLQSAGIVMAVLSSDSKDVDAQLQAFTKLAHAWRSSPDLSHKHYLFAWLDHERYPQLLLSRYRIHVSSTPTWFVIDGPSNLMYQPPMKGSWLDPSEHLLWLTSVSQGHEHGQKFGTVLTRTWTSVRVAGTPFILSHPLLLLVVFMTLLLLIPRTRRMLLQYVPRSHASTKMV</sequence>
<evidence type="ECO:0000256" key="2">
    <source>
        <dbReference type="ARBA" id="ARBA00022729"/>
    </source>
</evidence>
<keyword evidence="3" id="KW-0812">Transmembrane</keyword>
<dbReference type="Pfam" id="PF00085">
    <property type="entry name" value="Thioredoxin"/>
    <property type="match status" value="2"/>
</dbReference>